<keyword evidence="9" id="KW-1185">Reference proteome</keyword>
<gene>
    <name evidence="8" type="ORF">ACFODV_13170</name>
</gene>
<dbReference type="RefSeq" id="WP_379760184.1">
    <property type="nucleotide sequence ID" value="NZ_JBHRSQ010000017.1"/>
</dbReference>
<dbReference type="InterPro" id="IPR044068">
    <property type="entry name" value="CB"/>
</dbReference>
<evidence type="ECO:0000256" key="1">
    <source>
        <dbReference type="ARBA" id="ARBA00008857"/>
    </source>
</evidence>
<proteinExistence type="inferred from homology"/>
<dbReference type="InterPro" id="IPR053876">
    <property type="entry name" value="Phage_int_M"/>
</dbReference>
<dbReference type="InterPro" id="IPR013762">
    <property type="entry name" value="Integrase-like_cat_sf"/>
</dbReference>
<dbReference type="Pfam" id="PF13356">
    <property type="entry name" value="Arm-DNA-bind_3"/>
    <property type="match status" value="1"/>
</dbReference>
<dbReference type="PANTHER" id="PTHR30629">
    <property type="entry name" value="PROPHAGE INTEGRASE"/>
    <property type="match status" value="1"/>
</dbReference>
<reference evidence="9" key="1">
    <citation type="journal article" date="2019" name="Int. J. Syst. Evol. Microbiol.">
        <title>The Global Catalogue of Microorganisms (GCM) 10K type strain sequencing project: providing services to taxonomists for standard genome sequencing and annotation.</title>
        <authorList>
            <consortium name="The Broad Institute Genomics Platform"/>
            <consortium name="The Broad Institute Genome Sequencing Center for Infectious Disease"/>
            <person name="Wu L."/>
            <person name="Ma J."/>
        </authorList>
    </citation>
    <scope>NUCLEOTIDE SEQUENCE [LARGE SCALE GENOMIC DNA]</scope>
    <source>
        <strain evidence="9">KCTC 52660</strain>
    </source>
</reference>
<feature type="domain" description="Core-binding (CB)" evidence="7">
    <location>
        <begin position="109"/>
        <end position="191"/>
    </location>
</feature>
<dbReference type="EMBL" id="JBHRSQ010000017">
    <property type="protein sequence ID" value="MFC2992986.1"/>
    <property type="molecule type" value="Genomic_DNA"/>
</dbReference>
<evidence type="ECO:0000256" key="5">
    <source>
        <dbReference type="PROSITE-ProRule" id="PRU01248"/>
    </source>
</evidence>
<dbReference type="Gene3D" id="1.10.443.10">
    <property type="entry name" value="Intergrase catalytic core"/>
    <property type="match status" value="1"/>
</dbReference>
<organism evidence="8 9">
    <name type="scientific">Halomonas tibetensis</name>
    <dbReference type="NCBI Taxonomy" id="2259590"/>
    <lineage>
        <taxon>Bacteria</taxon>
        <taxon>Pseudomonadati</taxon>
        <taxon>Pseudomonadota</taxon>
        <taxon>Gammaproteobacteria</taxon>
        <taxon>Oceanospirillales</taxon>
        <taxon>Halomonadaceae</taxon>
        <taxon>Halomonas</taxon>
    </lineage>
</organism>
<evidence type="ECO:0000256" key="4">
    <source>
        <dbReference type="ARBA" id="ARBA00023172"/>
    </source>
</evidence>
<comment type="caution">
    <text evidence="8">The sequence shown here is derived from an EMBL/GenBank/DDBJ whole genome shotgun (WGS) entry which is preliminary data.</text>
</comment>
<dbReference type="Gene3D" id="1.10.150.130">
    <property type="match status" value="1"/>
</dbReference>
<dbReference type="Proteomes" id="UP001595386">
    <property type="component" value="Unassembled WGS sequence"/>
</dbReference>
<dbReference type="InterPro" id="IPR011010">
    <property type="entry name" value="DNA_brk_join_enz"/>
</dbReference>
<dbReference type="PROSITE" id="PS51898">
    <property type="entry name" value="TYR_RECOMBINASE"/>
    <property type="match status" value="1"/>
</dbReference>
<evidence type="ECO:0000313" key="9">
    <source>
        <dbReference type="Proteomes" id="UP001595386"/>
    </source>
</evidence>
<dbReference type="SUPFAM" id="SSF56349">
    <property type="entry name" value="DNA breaking-rejoining enzymes"/>
    <property type="match status" value="1"/>
</dbReference>
<dbReference type="PROSITE" id="PS51900">
    <property type="entry name" value="CB"/>
    <property type="match status" value="1"/>
</dbReference>
<evidence type="ECO:0000256" key="2">
    <source>
        <dbReference type="ARBA" id="ARBA00022908"/>
    </source>
</evidence>
<sequence>MKRTAIKRRPLADTVLASLEPEEKEYRESYGRDRLYFVVNPSGRKRWEMRYKKPETGRWGWMGLGTYPEVTAKLARQRADEAFALVQQGIDPVKQRKARQQAEDASNDKLFSVSAEEWYQRKQQMGRADKTLRGIRYWLDGDALPALGNLPLDRISRTKCRELQEQIEARGAFNTAEKARTWLNQIFGYAIAHGRTENNPASNLADVAAAPPEEKPYPHLLEDQLPDFLRALSTSTCKPIVLTASWMVVRTASRPGMVRFAEWREIDLDKGLWEIPAARMKARRDHVAPLSRQVVASLRALQRLTGEHRYLFPSEGPKSPVISDSTINKCFANIGYRGRMTGHGARHTAKTLLSEHGWPTIWTEMQLAHKPAGMEGIYNQAGYLAQRQVMMQWYCDYLDALTAGMTQGRRAAFDAKVVHR</sequence>
<dbReference type="InterPro" id="IPR025166">
    <property type="entry name" value="Integrase_DNA_bind_dom"/>
</dbReference>
<evidence type="ECO:0000259" key="6">
    <source>
        <dbReference type="PROSITE" id="PS51898"/>
    </source>
</evidence>
<evidence type="ECO:0000259" key="7">
    <source>
        <dbReference type="PROSITE" id="PS51900"/>
    </source>
</evidence>
<dbReference type="InterPro" id="IPR038488">
    <property type="entry name" value="Integrase_DNA-bd_sf"/>
</dbReference>
<keyword evidence="2" id="KW-0229">DNA integration</keyword>
<name>A0ABV7B7V5_9GAMM</name>
<dbReference type="CDD" id="cd00801">
    <property type="entry name" value="INT_P4_C"/>
    <property type="match status" value="1"/>
</dbReference>
<evidence type="ECO:0000256" key="3">
    <source>
        <dbReference type="ARBA" id="ARBA00023125"/>
    </source>
</evidence>
<comment type="similarity">
    <text evidence="1">Belongs to the 'phage' integrase family.</text>
</comment>
<feature type="domain" description="Tyr recombinase" evidence="6">
    <location>
        <begin position="215"/>
        <end position="391"/>
    </location>
</feature>
<dbReference type="Gene3D" id="3.30.160.390">
    <property type="entry name" value="Integrase, DNA-binding domain"/>
    <property type="match status" value="1"/>
</dbReference>
<keyword evidence="3 5" id="KW-0238">DNA-binding</keyword>
<dbReference type="InterPro" id="IPR010998">
    <property type="entry name" value="Integrase_recombinase_N"/>
</dbReference>
<dbReference type="InterPro" id="IPR050808">
    <property type="entry name" value="Phage_Integrase"/>
</dbReference>
<evidence type="ECO:0000313" key="8">
    <source>
        <dbReference type="EMBL" id="MFC2992986.1"/>
    </source>
</evidence>
<dbReference type="InterPro" id="IPR002104">
    <property type="entry name" value="Integrase_catalytic"/>
</dbReference>
<dbReference type="Pfam" id="PF00589">
    <property type="entry name" value="Phage_integrase"/>
    <property type="match status" value="1"/>
</dbReference>
<accession>A0ABV7B7V5</accession>
<dbReference type="Pfam" id="PF22022">
    <property type="entry name" value="Phage_int_M"/>
    <property type="match status" value="1"/>
</dbReference>
<dbReference type="PANTHER" id="PTHR30629:SF2">
    <property type="entry name" value="PROPHAGE INTEGRASE INTS-RELATED"/>
    <property type="match status" value="1"/>
</dbReference>
<protein>
    <submittedName>
        <fullName evidence="8">Tyrosine-type recombinase/integrase</fullName>
    </submittedName>
</protein>
<keyword evidence="4" id="KW-0233">DNA recombination</keyword>